<reference evidence="4" key="1">
    <citation type="submission" date="2017-02" db="UniProtKB">
        <authorList>
            <consortium name="WormBaseParasite"/>
        </authorList>
    </citation>
    <scope>IDENTIFICATION</scope>
</reference>
<dbReference type="EMBL" id="UYYG01000232">
    <property type="protein sequence ID" value="VDN53987.1"/>
    <property type="molecule type" value="Genomic_DNA"/>
</dbReference>
<evidence type="ECO:0000313" key="2">
    <source>
        <dbReference type="Proteomes" id="UP000038040"/>
    </source>
</evidence>
<dbReference type="Proteomes" id="UP000038040">
    <property type="component" value="Unplaced"/>
</dbReference>
<evidence type="ECO:0000313" key="1">
    <source>
        <dbReference type="EMBL" id="VDN53987.1"/>
    </source>
</evidence>
<gene>
    <name evidence="1" type="ORF">DME_LOCUS3960</name>
</gene>
<sequence>MTRGMIRKIVRDNNGVPIKNIKYRLIRWQKFFEAKISHVAQSIDLDIADTFAEPYIYNWEVPTEEEIIISVVHKFKANKSPEEDPGEDGLRAEFFINVVHRPLQRTFNKYKKSSFYYC</sequence>
<dbReference type="AlphaFoldDB" id="A0A0N4UR54"/>
<evidence type="ECO:0000313" key="4">
    <source>
        <dbReference type="WBParaSite" id="DME_0001052501-mRNA-1"/>
    </source>
</evidence>
<keyword evidence="3" id="KW-1185">Reference proteome</keyword>
<dbReference type="Proteomes" id="UP000274756">
    <property type="component" value="Unassembled WGS sequence"/>
</dbReference>
<proteinExistence type="predicted"/>
<name>A0A0N4UR54_DRAME</name>
<protein>
    <submittedName>
        <fullName evidence="1 4">Uncharacterized protein</fullName>
    </submittedName>
</protein>
<accession>A0A0N4UR54</accession>
<organism evidence="2 4">
    <name type="scientific">Dracunculus medinensis</name>
    <name type="common">Guinea worm</name>
    <dbReference type="NCBI Taxonomy" id="318479"/>
    <lineage>
        <taxon>Eukaryota</taxon>
        <taxon>Metazoa</taxon>
        <taxon>Ecdysozoa</taxon>
        <taxon>Nematoda</taxon>
        <taxon>Chromadorea</taxon>
        <taxon>Rhabditida</taxon>
        <taxon>Spirurina</taxon>
        <taxon>Dracunculoidea</taxon>
        <taxon>Dracunculidae</taxon>
        <taxon>Dracunculus</taxon>
    </lineage>
</organism>
<dbReference type="WBParaSite" id="DME_0001052501-mRNA-1">
    <property type="protein sequence ID" value="DME_0001052501-mRNA-1"/>
    <property type="gene ID" value="DME_0001052501"/>
</dbReference>
<evidence type="ECO:0000313" key="3">
    <source>
        <dbReference type="Proteomes" id="UP000274756"/>
    </source>
</evidence>
<reference evidence="1 3" key="2">
    <citation type="submission" date="2018-11" db="EMBL/GenBank/DDBJ databases">
        <authorList>
            <consortium name="Pathogen Informatics"/>
        </authorList>
    </citation>
    <scope>NUCLEOTIDE SEQUENCE [LARGE SCALE GENOMIC DNA]</scope>
</reference>